<comment type="caution">
    <text evidence="1">The sequence shown here is derived from an EMBL/GenBank/DDBJ whole genome shotgun (WGS) entry which is preliminary data.</text>
</comment>
<proteinExistence type="predicted"/>
<sequence>MSSAEASAYVTIGLGEITEDQLGVPVIGPVEAEGNIFLYIERWIR</sequence>
<evidence type="ECO:0000313" key="1">
    <source>
        <dbReference type="EMBL" id="MFC3387527.1"/>
    </source>
</evidence>
<protein>
    <submittedName>
        <fullName evidence="1">Uncharacterized protein</fullName>
    </submittedName>
</protein>
<evidence type="ECO:0000313" key="2">
    <source>
        <dbReference type="Proteomes" id="UP001595637"/>
    </source>
</evidence>
<reference evidence="2" key="1">
    <citation type="journal article" date="2019" name="Int. J. Syst. Evol. Microbiol.">
        <title>The Global Catalogue of Microorganisms (GCM) 10K type strain sequencing project: providing services to taxonomists for standard genome sequencing and annotation.</title>
        <authorList>
            <consortium name="The Broad Institute Genomics Platform"/>
            <consortium name="The Broad Institute Genome Sequencing Center for Infectious Disease"/>
            <person name="Wu L."/>
            <person name="Ma J."/>
        </authorList>
    </citation>
    <scope>NUCLEOTIDE SEQUENCE [LARGE SCALE GENOMIC DNA]</scope>
    <source>
        <strain evidence="2">CCM 7756</strain>
    </source>
</reference>
<gene>
    <name evidence="1" type="ORF">ACFOEO_02800</name>
</gene>
<accession>A0ABV7N1R6</accession>
<name>A0ABV7N1R6_9STAP</name>
<keyword evidence="2" id="KW-1185">Reference proteome</keyword>
<organism evidence="1 2">
    <name type="scientific">Salinicoccus sesuvii</name>
    <dbReference type="NCBI Taxonomy" id="868281"/>
    <lineage>
        <taxon>Bacteria</taxon>
        <taxon>Bacillati</taxon>
        <taxon>Bacillota</taxon>
        <taxon>Bacilli</taxon>
        <taxon>Bacillales</taxon>
        <taxon>Staphylococcaceae</taxon>
        <taxon>Salinicoccus</taxon>
    </lineage>
</organism>
<dbReference type="EMBL" id="JBHRVQ010000001">
    <property type="protein sequence ID" value="MFC3387527.1"/>
    <property type="molecule type" value="Genomic_DNA"/>
</dbReference>
<dbReference type="RefSeq" id="WP_380651559.1">
    <property type="nucleotide sequence ID" value="NZ_JBHRVQ010000001.1"/>
</dbReference>
<dbReference type="Proteomes" id="UP001595637">
    <property type="component" value="Unassembled WGS sequence"/>
</dbReference>